<dbReference type="PANTHER" id="PTHR13601:SF2">
    <property type="entry name" value="GAMETOGENETIN-BINDING PROTEIN 2"/>
    <property type="match status" value="1"/>
</dbReference>
<gene>
    <name evidence="3" type="ORF">TRIADDRAFT_59806</name>
</gene>
<dbReference type="OrthoDB" id="2422440at2759"/>
<accession>B3S6H4</accession>
<protein>
    <recommendedName>
        <fullName evidence="5">Gametogenetin-binding protein 2</fullName>
    </recommendedName>
</protein>
<dbReference type="PhylomeDB" id="B3S6H4"/>
<dbReference type="STRING" id="10228.B3S6H4"/>
<feature type="coiled-coil region" evidence="1">
    <location>
        <begin position="518"/>
        <end position="552"/>
    </location>
</feature>
<dbReference type="Proteomes" id="UP000009022">
    <property type="component" value="Unassembled WGS sequence"/>
</dbReference>
<feature type="coiled-coil region" evidence="1">
    <location>
        <begin position="369"/>
        <end position="402"/>
    </location>
</feature>
<evidence type="ECO:0000256" key="2">
    <source>
        <dbReference type="SAM" id="MobiDB-lite"/>
    </source>
</evidence>
<dbReference type="InterPro" id="IPR026073">
    <property type="entry name" value="GGNBP2"/>
</dbReference>
<dbReference type="CTD" id="6756982"/>
<dbReference type="RefSeq" id="XP_002115908.1">
    <property type="nucleotide sequence ID" value="XM_002115872.1"/>
</dbReference>
<evidence type="ECO:0008006" key="5">
    <source>
        <dbReference type="Google" id="ProtNLM"/>
    </source>
</evidence>
<dbReference type="GO" id="GO:0005634">
    <property type="term" value="C:nucleus"/>
    <property type="evidence" value="ECO:0000318"/>
    <property type="project" value="GO_Central"/>
</dbReference>
<dbReference type="AlphaFoldDB" id="B3S6H4"/>
<sequence>MAANNNSLASKGITVVKEILKKNITSKVMRVYVGSLDYIDHLDSRQIPIMLESNRYVIMEITELLPKVNNQHNSYHITLQEFMQSMKDLNLEEVSNTFSVSAKEVISLMSQVIPCVGCRKSVEGLLCNMQTYNDLALKPILLLQNDITLDRGFLKDPCLIYDLLYKERRCPLHSLDSHKYRSSGIWIDVWISLSQECREEIVTIDSQLLLGTTENYLRKHKFCSECRAKVIRAFAILLGELDIIAEKEYRKDLYDGIGCCCNEHCRCIKVRCDTDFIAHLIDRAEPEISGRVLIVSFISRREHHAKSMEAAQEEILTCIGIHLWERLHRLWQKLRTEEQTWIMLFYLCIESLRRKSEIVLRGGEGETRLEKILQEFSEADKAKETKREQKRLKRKKRRTKEITDGIPCKAGIDCRANTLPFVESEYNDSNLKSSDSCHCLDTEDQVDQDDTDVGSNSSDATHDSKDTDDYACHSCENGDHLPNKNQVVVIPGDSFIPDEEIELLNSMGWSEFVGSQHQDCQSENIEISEKDIEDYEANKKVIRIRRDKLREKLRHQFQNIAIGK</sequence>
<dbReference type="PANTHER" id="PTHR13601">
    <property type="entry name" value="GAMETOGENETIN-BINDING PROTEIN 2"/>
    <property type="match status" value="1"/>
</dbReference>
<evidence type="ECO:0000313" key="3">
    <source>
        <dbReference type="EMBL" id="EDV21760.1"/>
    </source>
</evidence>
<evidence type="ECO:0000256" key="1">
    <source>
        <dbReference type="SAM" id="Coils"/>
    </source>
</evidence>
<dbReference type="EMBL" id="DS985252">
    <property type="protein sequence ID" value="EDV21760.1"/>
    <property type="molecule type" value="Genomic_DNA"/>
</dbReference>
<keyword evidence="1" id="KW-0175">Coiled coil</keyword>
<proteinExistence type="predicted"/>
<reference evidence="3 4" key="1">
    <citation type="journal article" date="2008" name="Nature">
        <title>The Trichoplax genome and the nature of placozoans.</title>
        <authorList>
            <person name="Srivastava M."/>
            <person name="Begovic E."/>
            <person name="Chapman J."/>
            <person name="Putnam N.H."/>
            <person name="Hellsten U."/>
            <person name="Kawashima T."/>
            <person name="Kuo A."/>
            <person name="Mitros T."/>
            <person name="Salamov A."/>
            <person name="Carpenter M.L."/>
            <person name="Signorovitch A.Y."/>
            <person name="Moreno M.A."/>
            <person name="Kamm K."/>
            <person name="Grimwood J."/>
            <person name="Schmutz J."/>
            <person name="Shapiro H."/>
            <person name="Grigoriev I.V."/>
            <person name="Buss L.W."/>
            <person name="Schierwater B."/>
            <person name="Dellaporta S.L."/>
            <person name="Rokhsar D.S."/>
        </authorList>
    </citation>
    <scope>NUCLEOTIDE SEQUENCE [LARGE SCALE GENOMIC DNA]</scope>
    <source>
        <strain evidence="3 4">Grell-BS-1999</strain>
    </source>
</reference>
<name>B3S6H4_TRIAD</name>
<dbReference type="InParanoid" id="B3S6H4"/>
<keyword evidence="4" id="KW-1185">Reference proteome</keyword>
<feature type="region of interest" description="Disordered" evidence="2">
    <location>
        <begin position="446"/>
        <end position="468"/>
    </location>
</feature>
<organism evidence="3 4">
    <name type="scientific">Trichoplax adhaerens</name>
    <name type="common">Trichoplax reptans</name>
    <dbReference type="NCBI Taxonomy" id="10228"/>
    <lineage>
        <taxon>Eukaryota</taxon>
        <taxon>Metazoa</taxon>
        <taxon>Placozoa</taxon>
        <taxon>Uniplacotomia</taxon>
        <taxon>Trichoplacea</taxon>
        <taxon>Trichoplacidae</taxon>
        <taxon>Trichoplax</taxon>
    </lineage>
</organism>
<dbReference type="GeneID" id="6756982"/>
<dbReference type="HOGENOM" id="CLU_033200_0_0_1"/>
<dbReference type="eggNOG" id="ENOG502QQ20">
    <property type="taxonomic scope" value="Eukaryota"/>
</dbReference>
<dbReference type="KEGG" id="tad:TRIADDRAFT_59806"/>
<dbReference type="GO" id="GO:0005737">
    <property type="term" value="C:cytoplasm"/>
    <property type="evidence" value="ECO:0000318"/>
    <property type="project" value="GO_Central"/>
</dbReference>
<evidence type="ECO:0000313" key="4">
    <source>
        <dbReference type="Proteomes" id="UP000009022"/>
    </source>
</evidence>